<dbReference type="Proteomes" id="UP000095453">
    <property type="component" value="Unassembled WGS sequence"/>
</dbReference>
<protein>
    <recommendedName>
        <fullName evidence="4">Cyclic lactone autoinducer peptide</fullName>
    </recommendedName>
</protein>
<sequence length="40" mass="4505">MKREVLQVLAKVANSAAKRADGRASEFGMHQPKRPKKNKK</sequence>
<evidence type="ECO:0000313" key="3">
    <source>
        <dbReference type="Proteomes" id="UP000095453"/>
    </source>
</evidence>
<dbReference type="InterPro" id="IPR009229">
    <property type="entry name" value="AgrD"/>
</dbReference>
<feature type="compositionally biased region" description="Basic residues" evidence="1">
    <location>
        <begin position="31"/>
        <end position="40"/>
    </location>
</feature>
<organism evidence="2 3">
    <name type="scientific">Roseburia inulinivorans</name>
    <dbReference type="NCBI Taxonomy" id="360807"/>
    <lineage>
        <taxon>Bacteria</taxon>
        <taxon>Bacillati</taxon>
        <taxon>Bacillota</taxon>
        <taxon>Clostridia</taxon>
        <taxon>Lachnospirales</taxon>
        <taxon>Lachnospiraceae</taxon>
        <taxon>Roseburia</taxon>
    </lineage>
</organism>
<dbReference type="EMBL" id="CYXX01000016">
    <property type="protein sequence ID" value="CUN16367.1"/>
    <property type="molecule type" value="Genomic_DNA"/>
</dbReference>
<name>A0A173UQC6_9FIRM</name>
<dbReference type="AlphaFoldDB" id="A0A173UQC6"/>
<evidence type="ECO:0000256" key="1">
    <source>
        <dbReference type="SAM" id="MobiDB-lite"/>
    </source>
</evidence>
<accession>A0A173UQC6</accession>
<dbReference type="RefSeq" id="WP_082430324.1">
    <property type="nucleotide sequence ID" value="NZ_CYXX01000016.1"/>
</dbReference>
<gene>
    <name evidence="2" type="ORF">ERS852444_02171</name>
</gene>
<feature type="region of interest" description="Disordered" evidence="1">
    <location>
        <begin position="14"/>
        <end position="40"/>
    </location>
</feature>
<proteinExistence type="predicted"/>
<evidence type="ECO:0008006" key="4">
    <source>
        <dbReference type="Google" id="ProtNLM"/>
    </source>
</evidence>
<reference evidence="2 3" key="1">
    <citation type="submission" date="2015-09" db="EMBL/GenBank/DDBJ databases">
        <authorList>
            <consortium name="Pathogen Informatics"/>
        </authorList>
    </citation>
    <scope>NUCLEOTIDE SEQUENCE [LARGE SCALE GENOMIC DNA]</scope>
    <source>
        <strain evidence="2 3">2789STDY5608887</strain>
    </source>
</reference>
<evidence type="ECO:0000313" key="2">
    <source>
        <dbReference type="EMBL" id="CUN16367.1"/>
    </source>
</evidence>
<dbReference type="NCBIfam" id="TIGR04223">
    <property type="entry name" value="quorum_AgrD"/>
    <property type="match status" value="1"/>
</dbReference>